<dbReference type="Proteomes" id="UP000562492">
    <property type="component" value="Unassembled WGS sequence"/>
</dbReference>
<evidence type="ECO:0008006" key="3">
    <source>
        <dbReference type="Google" id="ProtNLM"/>
    </source>
</evidence>
<dbReference type="InterPro" id="IPR025293">
    <property type="entry name" value="YfiR/HmsC-like"/>
</dbReference>
<protein>
    <recommendedName>
        <fullName evidence="3">YfiR family protein</fullName>
    </recommendedName>
</protein>
<organism evidence="1 2">
    <name type="scientific">Comamonas odontotermitis</name>
    <dbReference type="NCBI Taxonomy" id="379895"/>
    <lineage>
        <taxon>Bacteria</taxon>
        <taxon>Pseudomonadati</taxon>
        <taxon>Pseudomonadota</taxon>
        <taxon>Betaproteobacteria</taxon>
        <taxon>Burkholderiales</taxon>
        <taxon>Comamonadaceae</taxon>
        <taxon>Comamonas</taxon>
    </lineage>
</organism>
<reference evidence="1 2" key="1">
    <citation type="submission" date="2020-08" db="EMBL/GenBank/DDBJ databases">
        <title>Functional genomics of gut bacteria from endangered species of beetles.</title>
        <authorList>
            <person name="Carlos-Shanley C."/>
        </authorList>
    </citation>
    <scope>NUCLEOTIDE SEQUENCE [LARGE SCALE GENOMIC DNA]</scope>
    <source>
        <strain evidence="1 2">S00124</strain>
    </source>
</reference>
<gene>
    <name evidence="1" type="ORF">HNP33_001158</name>
</gene>
<keyword evidence="2" id="KW-1185">Reference proteome</keyword>
<proteinExistence type="predicted"/>
<evidence type="ECO:0000313" key="1">
    <source>
        <dbReference type="EMBL" id="MBB6577107.1"/>
    </source>
</evidence>
<comment type="caution">
    <text evidence="1">The sequence shown here is derived from an EMBL/GenBank/DDBJ whole genome shotgun (WGS) entry which is preliminary data.</text>
</comment>
<evidence type="ECO:0000313" key="2">
    <source>
        <dbReference type="Proteomes" id="UP000562492"/>
    </source>
</evidence>
<dbReference type="RefSeq" id="WP_184706241.1">
    <property type="nucleotide sequence ID" value="NZ_JACHKZ010000005.1"/>
</dbReference>
<dbReference type="Pfam" id="PF13689">
    <property type="entry name" value="DUF4154"/>
    <property type="match status" value="1"/>
</dbReference>
<name>A0ABR6RD86_9BURK</name>
<dbReference type="EMBL" id="JACHKZ010000005">
    <property type="protein sequence ID" value="MBB6577107.1"/>
    <property type="molecule type" value="Genomic_DNA"/>
</dbReference>
<sequence length="159" mass="17324">MAATDAEASADANAQAVTRTVFGILGYTRWPVESEELRLCTIGHTEYAAGLLQSTGQVIAGRRLSVKQVELDQLKTSECDGIYVGDMSEQQWRKLMQQESGRPLLTISERSALCRIGAMFCLNHQGEGPGFEVNLDSIARSGLRISPKVLQLARSKAVP</sequence>
<accession>A0ABR6RD86</accession>